<organism evidence="2 3">
    <name type="scientific">Alectoria fallacina</name>
    <dbReference type="NCBI Taxonomy" id="1903189"/>
    <lineage>
        <taxon>Eukaryota</taxon>
        <taxon>Fungi</taxon>
        <taxon>Dikarya</taxon>
        <taxon>Ascomycota</taxon>
        <taxon>Pezizomycotina</taxon>
        <taxon>Lecanoromycetes</taxon>
        <taxon>OSLEUM clade</taxon>
        <taxon>Lecanoromycetidae</taxon>
        <taxon>Lecanorales</taxon>
        <taxon>Lecanorineae</taxon>
        <taxon>Parmeliaceae</taxon>
        <taxon>Alectoria</taxon>
    </lineage>
</organism>
<feature type="region of interest" description="Disordered" evidence="1">
    <location>
        <begin position="237"/>
        <end position="283"/>
    </location>
</feature>
<dbReference type="OrthoDB" id="5421601at2759"/>
<name>A0A8H3G5F1_9LECA</name>
<accession>A0A8H3G5F1</accession>
<evidence type="ECO:0000256" key="1">
    <source>
        <dbReference type="SAM" id="MobiDB-lite"/>
    </source>
</evidence>
<dbReference type="AlphaFoldDB" id="A0A8H3G5F1"/>
<evidence type="ECO:0008006" key="4">
    <source>
        <dbReference type="Google" id="ProtNLM"/>
    </source>
</evidence>
<sequence length="500" mass="57056">MPRLLDLPNETLLQIIASTRVDDFQSFSSCNKHMRLMFGPVLHTHMERMRSYSRIEIGPQPLHTTYPTSVVIGDCVDKLCDWPDWSKERREEGKTEISDAIAQCTDMLSARLDSCSYIRKSNTKDWKLEMCAGNEYTTVAFLVTLFPNLESITISDTTSSLDRLVEIVSRIAAAHRKFPENLHPLEKPTTLRLERGSEIFEARYDHLEPFTELQSLRVLAGKMVLGYKYDWGNEIEIESESESESDDEDEDEDESDNADEEGLEDESGKENKDDGQDEDESEDKYEYNIIELGGGITRLSFEDSAIDAQSFDSVLRGTKALRNFDYNYAFRLFTNETLRWKPAAMLRSLLFYAGHSLVSLGLTGAKGSWDTCVGENPYFINPLRHFQVLKRLRVQDGIFVQRPTSKSPDSTLYRMLDILPASLEELSLFPSFDVWDVMKGVFEDFLELKEKRLPRLKNITLEDGLQLDESLKLACKKVGTCMIELAENDLAGRGKSLENS</sequence>
<evidence type="ECO:0000313" key="2">
    <source>
        <dbReference type="EMBL" id="CAF9936496.1"/>
    </source>
</evidence>
<protein>
    <recommendedName>
        <fullName evidence="4">F-box domain-containing protein</fullName>
    </recommendedName>
</protein>
<evidence type="ECO:0000313" key="3">
    <source>
        <dbReference type="Proteomes" id="UP000664203"/>
    </source>
</evidence>
<comment type="caution">
    <text evidence="2">The sequence shown here is derived from an EMBL/GenBank/DDBJ whole genome shotgun (WGS) entry which is preliminary data.</text>
</comment>
<dbReference type="EMBL" id="CAJPDR010000444">
    <property type="protein sequence ID" value="CAF9936496.1"/>
    <property type="molecule type" value="Genomic_DNA"/>
</dbReference>
<reference evidence="2" key="1">
    <citation type="submission" date="2021-03" db="EMBL/GenBank/DDBJ databases">
        <authorList>
            <person name="Tagirdzhanova G."/>
        </authorList>
    </citation>
    <scope>NUCLEOTIDE SEQUENCE</scope>
</reference>
<feature type="compositionally biased region" description="Acidic residues" evidence="1">
    <location>
        <begin position="237"/>
        <end position="265"/>
    </location>
</feature>
<keyword evidence="3" id="KW-1185">Reference proteome</keyword>
<dbReference type="Proteomes" id="UP000664203">
    <property type="component" value="Unassembled WGS sequence"/>
</dbReference>
<gene>
    <name evidence="2" type="ORF">ALECFALPRED_006870</name>
</gene>
<proteinExistence type="predicted"/>